<feature type="compositionally biased region" description="Polar residues" evidence="1">
    <location>
        <begin position="1"/>
        <end position="14"/>
    </location>
</feature>
<dbReference type="EMBL" id="CABPRU010000003">
    <property type="protein sequence ID" value="VVD98274.1"/>
    <property type="molecule type" value="Genomic_DNA"/>
</dbReference>
<feature type="region of interest" description="Disordered" evidence="1">
    <location>
        <begin position="1"/>
        <end position="40"/>
    </location>
</feature>
<proteinExistence type="predicted"/>
<accession>A0A5E4UHF3</accession>
<gene>
    <name evidence="2" type="ORF">PTE31013_02003</name>
</gene>
<evidence type="ECO:0000313" key="3">
    <source>
        <dbReference type="Proteomes" id="UP000334380"/>
    </source>
</evidence>
<dbReference type="Proteomes" id="UP000334380">
    <property type="component" value="Unassembled WGS sequence"/>
</dbReference>
<evidence type="ECO:0000313" key="2">
    <source>
        <dbReference type="EMBL" id="VVD98274.1"/>
    </source>
</evidence>
<keyword evidence="3" id="KW-1185">Reference proteome</keyword>
<protein>
    <submittedName>
        <fullName evidence="2">Uncharacterized protein</fullName>
    </submittedName>
</protein>
<organism evidence="2 3">
    <name type="scientific">Pandoraea terrigena</name>
    <dbReference type="NCBI Taxonomy" id="2508292"/>
    <lineage>
        <taxon>Bacteria</taxon>
        <taxon>Pseudomonadati</taxon>
        <taxon>Pseudomonadota</taxon>
        <taxon>Betaproteobacteria</taxon>
        <taxon>Burkholderiales</taxon>
        <taxon>Burkholderiaceae</taxon>
        <taxon>Pandoraea</taxon>
    </lineage>
</organism>
<dbReference type="AlphaFoldDB" id="A0A5E4UHF3"/>
<reference evidence="2 3" key="1">
    <citation type="submission" date="2019-08" db="EMBL/GenBank/DDBJ databases">
        <authorList>
            <person name="Peeters C."/>
        </authorList>
    </citation>
    <scope>NUCLEOTIDE SEQUENCE [LARGE SCALE GENOMIC DNA]</scope>
    <source>
        <strain evidence="2 3">LMG 31013</strain>
    </source>
</reference>
<evidence type="ECO:0000256" key="1">
    <source>
        <dbReference type="SAM" id="MobiDB-lite"/>
    </source>
</evidence>
<sequence length="232" mass="26155">MQANRSHYAGNSSGHPRDNRSHHKINPGTEHIRRPNSPATYVMGTNSIGEATRRGRLVWVENETGRTMAQFPARRRVNLHLSRHVVAWHPPRNPRVSCLPRTSLEMPQPPRRAHDFRGLEFARQEQGIRAAFADDNARARLIDLGVGLHRRGVAHQVKAFDEQVRCRQTDRRGASWSCSGSQGFEHIGNLADGVDGAAEMGVQRTVWVVMMDRATGRIISMRQLTPASRARR</sequence>
<name>A0A5E4UHF3_9BURK</name>